<organism evidence="2">
    <name type="scientific">Opuntia streptacantha</name>
    <name type="common">Prickly pear cactus</name>
    <name type="synonym">Opuntia cardona</name>
    <dbReference type="NCBI Taxonomy" id="393608"/>
    <lineage>
        <taxon>Eukaryota</taxon>
        <taxon>Viridiplantae</taxon>
        <taxon>Streptophyta</taxon>
        <taxon>Embryophyta</taxon>
        <taxon>Tracheophyta</taxon>
        <taxon>Spermatophyta</taxon>
        <taxon>Magnoliopsida</taxon>
        <taxon>eudicotyledons</taxon>
        <taxon>Gunneridae</taxon>
        <taxon>Pentapetalae</taxon>
        <taxon>Caryophyllales</taxon>
        <taxon>Cactineae</taxon>
        <taxon>Cactaceae</taxon>
        <taxon>Opuntioideae</taxon>
        <taxon>Opuntia</taxon>
    </lineage>
</organism>
<reference evidence="2" key="2">
    <citation type="submission" date="2020-07" db="EMBL/GenBank/DDBJ databases">
        <authorList>
            <person name="Vera ALvarez R."/>
            <person name="Arias-Moreno D.M."/>
            <person name="Jimenez-Jacinto V."/>
            <person name="Jimenez-Bremont J.F."/>
            <person name="Swaminathan K."/>
            <person name="Moose S.P."/>
            <person name="Guerrero-Gonzalez M.L."/>
            <person name="Marino-Ramirez L."/>
            <person name="Landsman D."/>
            <person name="Rodriguez-Kessler M."/>
            <person name="Delgado-Sanchez P."/>
        </authorList>
    </citation>
    <scope>NUCLEOTIDE SEQUENCE</scope>
    <source>
        <tissue evidence="2">Cladode</tissue>
    </source>
</reference>
<dbReference type="AlphaFoldDB" id="A0A7C9A395"/>
<feature type="region of interest" description="Disordered" evidence="1">
    <location>
        <begin position="50"/>
        <end position="86"/>
    </location>
</feature>
<name>A0A7C9A395_OPUST</name>
<proteinExistence type="predicted"/>
<evidence type="ECO:0000313" key="2">
    <source>
        <dbReference type="EMBL" id="MBA4658299.1"/>
    </source>
</evidence>
<sequence>MRRDNQGQCRFLSFTSINHRLRRQGLPEERGQTALQLPQPLQPHNMVHHQNIRRETSTNTDTGTHTVAKRETAPRATPNPNKENMLRFSQACISSSRWALN</sequence>
<evidence type="ECO:0000256" key="1">
    <source>
        <dbReference type="SAM" id="MobiDB-lite"/>
    </source>
</evidence>
<protein>
    <submittedName>
        <fullName evidence="2">Uncharacterized protein</fullName>
    </submittedName>
</protein>
<reference evidence="2" key="1">
    <citation type="journal article" date="2013" name="J. Plant Res.">
        <title>Effect of fungi and light on seed germination of three Opuntia species from semiarid lands of central Mexico.</title>
        <authorList>
            <person name="Delgado-Sanchez P."/>
            <person name="Jimenez-Bremont J.F."/>
            <person name="Guerrero-Gonzalez Mde L."/>
            <person name="Flores J."/>
        </authorList>
    </citation>
    <scope>NUCLEOTIDE SEQUENCE</scope>
    <source>
        <tissue evidence="2">Cladode</tissue>
    </source>
</reference>
<accession>A0A7C9A395</accession>
<dbReference type="EMBL" id="GISG01199971">
    <property type="protein sequence ID" value="MBA4658299.1"/>
    <property type="molecule type" value="Transcribed_RNA"/>
</dbReference>